<accession>A0A848DAK1</accession>
<gene>
    <name evidence="1" type="ORF">GIS02_04980</name>
</gene>
<dbReference type="EMBL" id="WNEG01000087">
    <property type="protein sequence ID" value="NMG83543.1"/>
    <property type="molecule type" value="Genomic_DNA"/>
</dbReference>
<sequence length="116" mass="13352">MQNHTLRVRKQLSVAVQLRCAEIAGNPNSLLLYNFVVQKLQVTLDYEIVELRKAIECRKLQVTLDYEIVELRKAIECRKLQVTLDYEIVELRKAIECRKVTLDCASNQVVGVYVGS</sequence>
<evidence type="ECO:0000313" key="1">
    <source>
        <dbReference type="EMBL" id="NMG83543.1"/>
    </source>
</evidence>
<proteinExistence type="predicted"/>
<dbReference type="AlphaFoldDB" id="A0A848DAK1"/>
<name>A0A848DAK1_9EURY</name>
<dbReference type="Proteomes" id="UP000606580">
    <property type="component" value="Unassembled WGS sequence"/>
</dbReference>
<comment type="caution">
    <text evidence="1">The sequence shown here is derived from an EMBL/GenBank/DDBJ whole genome shotgun (WGS) entry which is preliminary data.</text>
</comment>
<evidence type="ECO:0000313" key="2">
    <source>
        <dbReference type="Proteomes" id="UP000606580"/>
    </source>
</evidence>
<organism evidence="1 2">
    <name type="scientific">Candidatus Ethanoperedens thermophilum</name>
    <dbReference type="NCBI Taxonomy" id="2766897"/>
    <lineage>
        <taxon>Archaea</taxon>
        <taxon>Methanobacteriati</taxon>
        <taxon>Methanobacteriota</taxon>
        <taxon>Stenosarchaea group</taxon>
        <taxon>Methanomicrobia</taxon>
        <taxon>Methanosarcinales</taxon>
        <taxon>Methanosarcinales incertae sedis</taxon>
        <taxon>GOM Arc I cluster</taxon>
        <taxon>Candidatus Ethanoperedens</taxon>
    </lineage>
</organism>
<protein>
    <submittedName>
        <fullName evidence="1">Uncharacterized protein</fullName>
    </submittedName>
</protein>
<reference evidence="1" key="1">
    <citation type="journal article" date="2020" name="MBio">
        <title>'Candidatus Ethanoperedens,' a Thermophilic Genus of Archaea Mediating the Anaerobic Oxidation of Ethane.</title>
        <authorList>
            <person name="Hahn C.J."/>
            <person name="Laso-Perez R."/>
            <person name="Vulcano F."/>
            <person name="Vaziourakis K.M."/>
            <person name="Stokke R."/>
            <person name="Steen I.H."/>
            <person name="Teske A."/>
            <person name="Boetius A."/>
            <person name="Liebeke M."/>
            <person name="Amann R."/>
            <person name="Knittel K."/>
            <person name="Wegener G."/>
        </authorList>
    </citation>
    <scope>NUCLEOTIDE SEQUENCE</scope>
    <source>
        <strain evidence="1">GoM-Arc1-LC-WB58</strain>
    </source>
</reference>